<evidence type="ECO:0000256" key="6">
    <source>
        <dbReference type="ARBA" id="ARBA00022777"/>
    </source>
</evidence>
<evidence type="ECO:0000256" key="10">
    <source>
        <dbReference type="SAM" id="Phobius"/>
    </source>
</evidence>
<dbReference type="Pfam" id="PF13424">
    <property type="entry name" value="TPR_12"/>
    <property type="match status" value="1"/>
</dbReference>
<dbReference type="InterPro" id="IPR011990">
    <property type="entry name" value="TPR-like_helical_dom_sf"/>
</dbReference>
<evidence type="ECO:0000256" key="8">
    <source>
        <dbReference type="ARBA" id="ARBA00023012"/>
    </source>
</evidence>
<dbReference type="PROSITE" id="PS50109">
    <property type="entry name" value="HIS_KIN"/>
    <property type="match status" value="1"/>
</dbReference>
<dbReference type="EMBL" id="FOXQ01000003">
    <property type="protein sequence ID" value="SFP93521.1"/>
    <property type="molecule type" value="Genomic_DNA"/>
</dbReference>
<feature type="transmembrane region" description="Helical" evidence="10">
    <location>
        <begin position="415"/>
        <end position="438"/>
    </location>
</feature>
<keyword evidence="4" id="KW-0808">Transferase</keyword>
<dbReference type="Pfam" id="PF07730">
    <property type="entry name" value="HisKA_3"/>
    <property type="match status" value="1"/>
</dbReference>
<keyword evidence="8" id="KW-0902">Two-component regulatory system</keyword>
<keyword evidence="5" id="KW-0547">Nucleotide-binding</keyword>
<proteinExistence type="predicted"/>
<dbReference type="STRING" id="1465490.SAMN05444277_103232"/>
<dbReference type="InterPro" id="IPR050482">
    <property type="entry name" value="Sensor_HK_TwoCompSys"/>
</dbReference>
<dbReference type="Proteomes" id="UP000199031">
    <property type="component" value="Unassembled WGS sequence"/>
</dbReference>
<dbReference type="GO" id="GO:0046983">
    <property type="term" value="F:protein dimerization activity"/>
    <property type="evidence" value="ECO:0007669"/>
    <property type="project" value="InterPro"/>
</dbReference>
<keyword evidence="10" id="KW-0472">Membrane</keyword>
<dbReference type="CDD" id="cd16917">
    <property type="entry name" value="HATPase_UhpB-NarQ-NarX-like"/>
    <property type="match status" value="1"/>
</dbReference>
<dbReference type="InterPro" id="IPR005467">
    <property type="entry name" value="His_kinase_dom"/>
</dbReference>
<dbReference type="InterPro" id="IPR011712">
    <property type="entry name" value="Sig_transdc_His_kin_sub3_dim/P"/>
</dbReference>
<keyword evidence="10" id="KW-1133">Transmembrane helix</keyword>
<dbReference type="GO" id="GO:0000155">
    <property type="term" value="F:phosphorelay sensor kinase activity"/>
    <property type="evidence" value="ECO:0007669"/>
    <property type="project" value="InterPro"/>
</dbReference>
<dbReference type="AlphaFoldDB" id="A0A1I5UE40"/>
<dbReference type="Pfam" id="PF02518">
    <property type="entry name" value="HATPase_c"/>
    <property type="match status" value="1"/>
</dbReference>
<dbReference type="Gene3D" id="1.25.40.10">
    <property type="entry name" value="Tetratricopeptide repeat domain"/>
    <property type="match status" value="1"/>
</dbReference>
<evidence type="ECO:0000256" key="9">
    <source>
        <dbReference type="SAM" id="Coils"/>
    </source>
</evidence>
<comment type="catalytic activity">
    <reaction evidence="1">
        <text>ATP + protein L-histidine = ADP + protein N-phospho-L-histidine.</text>
        <dbReference type="EC" id="2.7.13.3"/>
    </reaction>
</comment>
<dbReference type="EC" id="2.7.13.3" evidence="2"/>
<protein>
    <recommendedName>
        <fullName evidence="2">histidine kinase</fullName>
        <ecNumber evidence="2">2.7.13.3</ecNumber>
    </recommendedName>
</protein>
<evidence type="ECO:0000313" key="12">
    <source>
        <dbReference type="EMBL" id="SFP93521.1"/>
    </source>
</evidence>
<evidence type="ECO:0000313" key="13">
    <source>
        <dbReference type="Proteomes" id="UP000199031"/>
    </source>
</evidence>
<dbReference type="PANTHER" id="PTHR24421:SF10">
    <property type="entry name" value="NITRATE_NITRITE SENSOR PROTEIN NARQ"/>
    <property type="match status" value="1"/>
</dbReference>
<gene>
    <name evidence="12" type="ORF">SAMN05444277_103232</name>
</gene>
<keyword evidence="9" id="KW-0175">Coiled coil</keyword>
<dbReference type="GO" id="GO:0005524">
    <property type="term" value="F:ATP binding"/>
    <property type="evidence" value="ECO:0007669"/>
    <property type="project" value="UniProtKB-KW"/>
</dbReference>
<keyword evidence="3" id="KW-0597">Phosphoprotein</keyword>
<dbReference type="GO" id="GO:0016020">
    <property type="term" value="C:membrane"/>
    <property type="evidence" value="ECO:0007669"/>
    <property type="project" value="InterPro"/>
</dbReference>
<keyword evidence="6 12" id="KW-0418">Kinase</keyword>
<dbReference type="PROSITE" id="PS51257">
    <property type="entry name" value="PROKAR_LIPOPROTEIN"/>
    <property type="match status" value="1"/>
</dbReference>
<feature type="domain" description="Histidine kinase" evidence="11">
    <location>
        <begin position="481"/>
        <end position="672"/>
    </location>
</feature>
<name>A0A1I5UE40_9BACT</name>
<dbReference type="InterPro" id="IPR003594">
    <property type="entry name" value="HATPase_dom"/>
</dbReference>
<dbReference type="RefSeq" id="WP_090656897.1">
    <property type="nucleotide sequence ID" value="NZ_FOXQ01000003.1"/>
</dbReference>
<dbReference type="SMART" id="SM00028">
    <property type="entry name" value="TPR"/>
    <property type="match status" value="5"/>
</dbReference>
<evidence type="ECO:0000256" key="7">
    <source>
        <dbReference type="ARBA" id="ARBA00022840"/>
    </source>
</evidence>
<dbReference type="SUPFAM" id="SSF48452">
    <property type="entry name" value="TPR-like"/>
    <property type="match status" value="1"/>
</dbReference>
<dbReference type="InterPro" id="IPR019734">
    <property type="entry name" value="TPR_rpt"/>
</dbReference>
<sequence>MLKAIFISIKKGVYIFFTLIACLFASRSSSQHPVDEKSFADSLQKLLLAEKADTAKADILFQLADYWSYRDTAKAMQYIDKAVQLSRNNKYYTALAHFYAAGIYFDYNISKSQQEYMLAEALLKDFSTEKAFQYRARLWHNYGVLEQKKDNEKYYLDILLNKAIPFSQKAKDTLRTALNFMDAAAVFMNKQQHDKAIEYYNNALNILRRYGNKYGELADCYTNTAKAYLATAQYDKARIYLDSAYTVLSSNNQSPYFATYYTISGMYYNNVKKYDSAIIQIDKGLLIAKENKLTYEEASLLFQRYIAYTGIKQYAKAKQALLQADELNKQIQLTGNRRLILLSLAKTDSLLGNLHGAYNWLLQYSILSDSFFITNTNAQIAELETKYQSEKKEKQILTLESKGKQQIAALEHNRFINYILLSSIVILFLLLLLLYLSYKNKQRNAKLKEEASLQKIKQMEQLQQLQVYNAMLKGQEAERKRLAQDLHDGLGGMLAGVKIGLSNIAENTHQKPSDMELYKVINQLDHSVDELRRIARNLMPETLLRFGIEAALKDLCENISNNKTKVVFQAYGLSNEISQQNQIMIYRIVQELTANAVKYADAEKVLVQCMQQENIMQITVEDNGKGFDVAKKKSKSMGLLNVENRVNYLKGKMEIQSDNNIGTTINIEVDVQ</sequence>
<dbReference type="InterPro" id="IPR036890">
    <property type="entry name" value="HATPase_C_sf"/>
</dbReference>
<feature type="coiled-coil region" evidence="9">
    <location>
        <begin position="373"/>
        <end position="400"/>
    </location>
</feature>
<dbReference type="SMART" id="SM00387">
    <property type="entry name" value="HATPase_c"/>
    <property type="match status" value="1"/>
</dbReference>
<evidence type="ECO:0000256" key="1">
    <source>
        <dbReference type="ARBA" id="ARBA00000085"/>
    </source>
</evidence>
<dbReference type="Gene3D" id="1.20.5.1930">
    <property type="match status" value="1"/>
</dbReference>
<evidence type="ECO:0000256" key="3">
    <source>
        <dbReference type="ARBA" id="ARBA00022553"/>
    </source>
</evidence>
<evidence type="ECO:0000256" key="2">
    <source>
        <dbReference type="ARBA" id="ARBA00012438"/>
    </source>
</evidence>
<dbReference type="PANTHER" id="PTHR24421">
    <property type="entry name" value="NITRATE/NITRITE SENSOR PROTEIN NARX-RELATED"/>
    <property type="match status" value="1"/>
</dbReference>
<keyword evidence="10" id="KW-0812">Transmembrane</keyword>
<keyword evidence="7" id="KW-0067">ATP-binding</keyword>
<evidence type="ECO:0000259" key="11">
    <source>
        <dbReference type="PROSITE" id="PS50109"/>
    </source>
</evidence>
<keyword evidence="13" id="KW-1185">Reference proteome</keyword>
<evidence type="ECO:0000256" key="4">
    <source>
        <dbReference type="ARBA" id="ARBA00022679"/>
    </source>
</evidence>
<dbReference type="SUPFAM" id="SSF55874">
    <property type="entry name" value="ATPase domain of HSP90 chaperone/DNA topoisomerase II/histidine kinase"/>
    <property type="match status" value="1"/>
</dbReference>
<reference evidence="12 13" key="1">
    <citation type="submission" date="2016-10" db="EMBL/GenBank/DDBJ databases">
        <authorList>
            <person name="de Groot N.N."/>
        </authorList>
    </citation>
    <scope>NUCLEOTIDE SEQUENCE [LARGE SCALE GENOMIC DNA]</scope>
    <source>
        <strain evidence="12 13">DSM 28286</strain>
    </source>
</reference>
<organism evidence="12 13">
    <name type="scientific">Parafilimonas terrae</name>
    <dbReference type="NCBI Taxonomy" id="1465490"/>
    <lineage>
        <taxon>Bacteria</taxon>
        <taxon>Pseudomonadati</taxon>
        <taxon>Bacteroidota</taxon>
        <taxon>Chitinophagia</taxon>
        <taxon>Chitinophagales</taxon>
        <taxon>Chitinophagaceae</taxon>
        <taxon>Parafilimonas</taxon>
    </lineage>
</organism>
<dbReference type="Gene3D" id="3.30.565.10">
    <property type="entry name" value="Histidine kinase-like ATPase, C-terminal domain"/>
    <property type="match status" value="1"/>
</dbReference>
<dbReference type="OrthoDB" id="617348at2"/>
<evidence type="ECO:0000256" key="5">
    <source>
        <dbReference type="ARBA" id="ARBA00022741"/>
    </source>
</evidence>
<accession>A0A1I5UE40</accession>